<evidence type="ECO:0008006" key="6">
    <source>
        <dbReference type="Google" id="ProtNLM"/>
    </source>
</evidence>
<feature type="region of interest" description="Disordered" evidence="1">
    <location>
        <begin position="4770"/>
        <end position="4797"/>
    </location>
</feature>
<dbReference type="STRING" id="946362.F2URC8"/>
<feature type="compositionally biased region" description="Basic residues" evidence="1">
    <location>
        <begin position="5051"/>
        <end position="5061"/>
    </location>
</feature>
<keyword evidence="2" id="KW-0472">Membrane</keyword>
<feature type="region of interest" description="Disordered" evidence="1">
    <location>
        <begin position="4416"/>
        <end position="4435"/>
    </location>
</feature>
<accession>F2URC8</accession>
<feature type="chain" id="PRO_5003287865" description="EGF-like domain-containing protein" evidence="3">
    <location>
        <begin position="25"/>
        <end position="5131"/>
    </location>
</feature>
<evidence type="ECO:0000256" key="3">
    <source>
        <dbReference type="SAM" id="SignalP"/>
    </source>
</evidence>
<feature type="compositionally biased region" description="Basic residues" evidence="1">
    <location>
        <begin position="4999"/>
        <end position="5013"/>
    </location>
</feature>
<dbReference type="KEGG" id="sre:PTSG_13117"/>
<dbReference type="GeneID" id="16068820"/>
<feature type="compositionally biased region" description="Acidic residues" evidence="1">
    <location>
        <begin position="5084"/>
        <end position="5094"/>
    </location>
</feature>
<evidence type="ECO:0000256" key="2">
    <source>
        <dbReference type="SAM" id="Phobius"/>
    </source>
</evidence>
<dbReference type="RefSeq" id="XP_004988293.1">
    <property type="nucleotide sequence ID" value="XM_004988236.1"/>
</dbReference>
<feature type="compositionally biased region" description="Basic residues" evidence="1">
    <location>
        <begin position="4920"/>
        <end position="4929"/>
    </location>
</feature>
<dbReference type="InParanoid" id="F2URC8"/>
<evidence type="ECO:0000313" key="5">
    <source>
        <dbReference type="Proteomes" id="UP000007799"/>
    </source>
</evidence>
<keyword evidence="5" id="KW-1185">Reference proteome</keyword>
<evidence type="ECO:0000256" key="1">
    <source>
        <dbReference type="SAM" id="MobiDB-lite"/>
    </source>
</evidence>
<dbReference type="EMBL" id="GL832991">
    <property type="protein sequence ID" value="EGD80231.1"/>
    <property type="molecule type" value="Genomic_DNA"/>
</dbReference>
<organism evidence="5">
    <name type="scientific">Salpingoeca rosetta (strain ATCC 50818 / BSB-021)</name>
    <dbReference type="NCBI Taxonomy" id="946362"/>
    <lineage>
        <taxon>Eukaryota</taxon>
        <taxon>Choanoflagellata</taxon>
        <taxon>Craspedida</taxon>
        <taxon>Salpingoecidae</taxon>
        <taxon>Salpingoeca</taxon>
    </lineage>
</organism>
<keyword evidence="2" id="KW-1133">Transmembrane helix</keyword>
<dbReference type="Proteomes" id="UP000007799">
    <property type="component" value="Unassembled WGS sequence"/>
</dbReference>
<sequence length="5131" mass="535213">MRIQRGAMLALLWVLAAVITVTNADCTSDPCSVFATCTNDAMAPLGRTCACDAGSSAGNGEVCVDNITLTLNSSDTSFGSGVHRVIDVEAVFTVPEFESKVTIDFTIPQGGGMDAFVLSKAVSTTSSSEVTNDTLVITSPNEGSTVTSITLVGPALNADRSAVETSGTKATITASYQVLVLAQADAGTVTFSAMATYEQNSAQVTTSSASVDFTVAEPQLEHTLSATSTATELDAGDEVTLELTLQHTSGASDAAAYDVSATVAYDAGLEVNGATVTCDDAGSATLCESRYSVSVDNGAGTLTVTLTRLDEAEVLTVGFTATLAPDASVHPSQSYGLSLSTVYDSSPRDGAQYPGRTYTVSAPATAAITTRMGTLSALSLDSTGYADTTPETTVSAGETAVLSAVIGLPEGSSQVNVSITWAGGELEYESSRVSAVSGSITADAGAPDDGSVTGAAGTKIVSAGAGSDAGVLFDFGQLTMPGSGAGALDDFVTVEVTVSVPVDAADGSTIVLSVGGFVGADALSNTGVTLTVARPVLEVTRTIVSNPGSVVDAGDSYVRRVTIAHATGSKAPAFEVSLREVVDSELSISTGTVSCSGGAGCSSTLGNGNTLEAVVARLDVGGSVVVEYTAAVIAEVEPGDTINESGGATVDYTVGHEVSAVTPAISTVTAVGDNSELATVPDPTVALSLQRTSVSLSQGTEVVAQEFVGVKAAVSVAEVTTAAVLTFTITTPAEVAVQDVVAVVNSTGSAVPTQSGPSSTAGDTTTLDLGTVTNAAGNGAQELVIELQFYVVSAVGDGVDIRGSSVGVACGLAFSGGSTNAPSDVTLVVAEPQLEHTLSATSTATELDAGDEVTLELTLQHTSGASDAAAYDVSATVAYDAGLEVNGATVTCDDAGSATLCESRYSVSVDNGAGTLTVTLTRLDEAEVLTVGFTATLAPDASVHPSQSYGLSLSTVYDSSPRDGAQYPGRTYTVSAPATAAITTRMGTLSALSLDSTGYADTTPETTVSAGETAVLSAVIGLPEGSSQVNVSITWAGGELEYESSRVSAVSGSITADAGAPDDGSVTGAAGTKIVSAGAGSDAGALFDFGQLTMPGSGAGALDDFVTVEVTVSVPVDAADGSTIVLSVGGFVGADALSNTGVTLTVARPVLEVTRTIVSNPGSVVDAGDSYVRRVTIAHATGSKAPAFEVSLREVVDSELSISTGTVSCSGGAGCSSTLGNGNTLEAVVARLDVGGSVVVEYTAAVIAEVEPGDTINESGGATVNYTVGHEVSAVTPAISTVTAVGDNSELATVPDPTVALSLQRTSVSLSQGTEVVAQEFVGVKAAVSVAEVTTAAVLTFTITTPAEVAVQDVVAVVNSTGSAVPTQSGPSSTAGDTTTLDLGTVTNAAGNGAQELVIELQFYVVSAVGDGVDIRGSSVGVACGLAFSGGSTNAPSDVTLVVAEPQLEHTLSATSTATELDAGDEVTLELTLQHTSGASDAAAYDVSATVAYDAGLEVNGATVTCDDAGSATLCESRYSVSVDNGAGTLTVTLTRLDEAEVLTVGFTATLAPDASVHPSQSYDFTTHTDYDSSPVGLTLLTSTTAAITTRMGTLSALSLDSTGYADTTPETAPDEAVTYRFAFVLPSGQSQVDLLVEWDEPGFIGDANAVSFVGSAVSMTGVSENDSGTGVGSNAYLFDFGTVTVTANTPASARRVEVDVTVAVPADVVSVTEFDVYGLSATLTTDGYTFSDATNVTVVETNMTVSRSVVVAPSVVDAADEYTFRSVVSHLGDSLAPGYDVEVRQEIDALLTFTTFDCVPAVCSVQSQSGNVMTLGVAEIGLGTQVEMTWRAIVNQEIRPNDEIFDSGMTELTFRTSSQYTSAREYDTVTLVHNSTQQLSTVFQPSLSVAFNRTSFDETPSLNVAIHEEVGVRLLLDLPEVTTDASFMLIYDFAPSDATLLDPSVSVESAGNIVQPNDSPVTLTSVQDQTTLVSFASTTLVNKADNSLVPTASNVLEVDFVFRVPDVPALTSSSTLTVTANVTYDGGVASASETLTFTIVTPNISPSLAISNSVVDSGDVRVYTLTLVNQGTGPAYDVNATGTHPAGIVPTPGSVGCDICDGSNPLTAIVAGYEVSAYVPVLRNGQTVELTWSVEFTSDTDVRRNDAYAVQADADYDTSPETTGSYVGRPLSITQQEVTVNIAASTVSLTFVSDSMTESAPSDGSNLAVDESAVYEVVVTLHEGSSDLKLECMVASVAYTGLSANVTSIDGDLIVGEPTLATNGSSVPLTATYIAGYDAFVFEFGEVTHPGTTAYATAQIVVRFSLYVDSERSAKAGDRPTIYARLYDDDTRVSAPSVAPLIREPLLTSTDVLSSSYTGDACDELVYEYRLSPSTSSSRSDAFDVVVTFQFDVRQSQHNDSFFSCISTSGDAQSPVTSTSCAAISTEPTTHEYHDGYVIVRAAHLRQTDVLYIAAKATLLQVVEPQEVLENVVSVSYDSSPLSSPYDGRGYTVDDLTIRTTIDDGSTAISVMTTSDATTSGRDLTIEEEALLQVRFTFPEVTAHAVLEIDIPANMEFLNATFAHLGSNIQDSAVQESDAFDGVNWLFDEVNQQVVADLGTITVVCSDSSTADDQIDIQVAVRLRDDSMNDGLNRATTFDVDARISFPDTKDGAKTSPRSLRFTVVEPELENTISTSVNTTTTNDAGDNIDFFINVKHTDASTAIAYRTVTHVFIVPQYTLDASSIQLSYGGSLAAPSVNQVSASYFQVVLESLELGEELDVVFTVRVNQNVRPEQVVTSEVETNYTTTGSSFPQPGRIHADGAEYAPANNTVDVTMDRVYITTQLVATSLPETPDPYTNIHETSEYEIVVTLPEVTTDLTVRFSLAFAPSYTYRNASVRMIGGSVADSLLATGDIVASKSPVEVDFSFGEIRNLYDNVANASDQLVLRVTAQLDNSLQFNKGGQTRTVKAYVDSDAITYEAESFVVIAEPDIELWVDVDKLYPLDAGDVVTYTVNMPWISSPPAYVSSSCIYDMTTTLVVDDTLSIISADLGTVTSSVNISADAKTVSWDTAVYLPTESLVFTFQAVILNKVVPDERNLITDADYVFDSHRGSMYGQSGRVYTDTAMAPELTIDEPVIVYTTVNSSLPLTAFDKDLAIHESVLVWANATLPEATTRAVLTLQPALPDFDAWVVLDSWFEVGASLNCTTTPELTDTDAFAFTSNDTATFDFGVCVNAYDNVEDDADRLFVYAVFAPIDHRPTVVNQRNISLAAHLDYSDQALYSLNRTSATQLQYRVVEPNLTTLIEFAAAEPVDAGDVVSYTITVAHNGESTAAAYDLVVVAEVHPNMDIVSADGGLHGAQPNISADAKVVTYTLATLPLADPVLVVTFEAVVLNSMVPTEINVVALQNVTYDSHLETSSYGLPGREDTRAYVCDAVEVADLAIRSDLLLSSDDNTELFDIAVSETYTSAVTVTLPELTMNVTIATDFVVDNATWLVDFEYQVGERVVCTIPRPAPQFVDDNGDGVHDGLVLDFGTCENQRDNVADIHDKIVVTTVASLRDTAVAQAGQPLVQSAAVTYTKDLVTLTGTLASNNLTYTVVEPVVELTMDVLSLDPTDAGDKVKYGLTLTHTEASTASCYDLTFTAHAHPMLRIVAADGGPLGAAANISADGTSVVFALSEFALSTRTTYVAFDAVVQNDVVPNAAGLFSECSVTFDTFLLSIFGQAGRTMSLNTTSPEVNVAVPNMALMLYNTSDALTTPDSHVTIDELYIYRSRVYVPEVTTELVLDMVFNSTDIVVQRMWSDVGANVHCAGGPDSGGVPRLLSNGTQVMLDLGTCENRFDNAVTMADYVDLYAEVHVPDMPALVDGVVLMGTSSLNFTDSTNTSASVMLTDERAVTVVEPTMRINLTDPAAAFVRRSQLVPLRVSMTPSFGHDVVVTVTLPEYLHYESTAHTSGASRPASTVDTVLGSGSTTIVYDYGSVPEEMVIEFDVMVRVDAQAPGAHPLDVTVDLSYDSSPRPGLGRPYSDSAAFRTLYVVLLDMATSYATNDATTAGGDLAIEEEVTFMTAIGIKGPSALVVTFDLPTDGSGRPLVALVSSAVDSVGGNIVATEGQVLAQVTANTTSATQVMVDFGHVENLVESSSLAAGDMLSFNVTFIVLDEAYVVSQMQGSLAQEAAFAGLSVQLSTPVRIVEPLLASATSISPQGGDAGDVLTLTHRIWHTAASTHTGYELSLVVSVDEEGLELQAMDDYITLTSNTTLGSASDVSADGSVLYVMLPSLPLGVNATLELRMRLKYNVTLATTYGALVPLVYTSRAVAPRRTAELFTSASMQTDGMADPALALTGSTASFGSGEGGVPVLTTGERFSMSLVLPLREGLMTDLVSQLSFPLVDGQPVMSVVEANITRAGEQLAISGLEIVPLTSSDVDGASAFRRRRASGGASNSTGGGDAGPVASSTFNVDDEYVGAEFRFGRVLNMPDNTFNASDKIEVMLVGEVLDVTALGTNVPVTLSTALASDGSSGGAEVTVNIARPELNVTLPGATLNVKRLVQADGVVFTYVTVPVTVYHTNASALLAEDVRTTLAYSGSAVFEHWTDAPAPLNATQPYNVSSFAVDADAITVTQVLLVDEALNTRDSLLCLDATVAYTTPQARVGGRVAHLEAAGAQCSKLAFPAPSKSFIETLQGQLIIYIAAAVAFIAIVVASVILVKKNRRAAEERKKKAEADDTFDYGAPVPHPRGMGGGGRRSGSGQPRTYVDPETGEVHHAYDYVGRKDGGAIYGKAGSEATYDDVKLAPQDDEEDYGLVRSEDDDEETYDQAGRAQYEMGDGQDEDDYALAAKYDNPDGDDEDDYALAAKYDNRTGGDDDDYALAAKYDNRTGGDDDEDDYALAAKYDNRTGGDDDDDDYALAAKYDNRSGGDDDEGDYAFANKVGARGSKGAARKRGKKAARHSDSDYARAMHDRRGGGGSGSDTDDIYGLAEGEDDTYGLAGAFVSSGSNADESDDTYGLADAGGDGGSKRKKPRKKKPRKGKKASMDIDETYGLAGDFSGSEADDDDDGDGEGDYSFAGKVRGKKPKRAPRKQQDESEDDYGLAGDVLSQDNATDGDADDDDDDVYKQAGDVNSSSLQDSGARGGKKDDDDDEPVYSRVHK</sequence>
<dbReference type="OrthoDB" id="10670897at2759"/>
<gene>
    <name evidence="4" type="ORF">PTSG_13117</name>
</gene>
<keyword evidence="2" id="KW-0812">Transmembrane</keyword>
<feature type="transmembrane region" description="Helical" evidence="2">
    <location>
        <begin position="4668"/>
        <end position="4689"/>
    </location>
</feature>
<feature type="compositionally biased region" description="Basic and acidic residues" evidence="1">
    <location>
        <begin position="4930"/>
        <end position="4945"/>
    </location>
</feature>
<feature type="region of interest" description="Disordered" evidence="1">
    <location>
        <begin position="4872"/>
        <end position="5131"/>
    </location>
</feature>
<feature type="compositionally biased region" description="Acidic residues" evidence="1">
    <location>
        <begin position="5032"/>
        <end position="5043"/>
    </location>
</feature>
<keyword evidence="3" id="KW-0732">Signal</keyword>
<dbReference type="eggNOG" id="ENOG502S8XK">
    <property type="taxonomic scope" value="Eukaryota"/>
</dbReference>
<feature type="region of interest" description="Disordered" evidence="1">
    <location>
        <begin position="4698"/>
        <end position="4739"/>
    </location>
</feature>
<name>F2URC8_SALR5</name>
<feature type="compositionally biased region" description="Acidic residues" evidence="1">
    <location>
        <begin position="4777"/>
        <end position="4796"/>
    </location>
</feature>
<dbReference type="OMA" id="LVIELQF"/>
<protein>
    <recommendedName>
        <fullName evidence="6">EGF-like domain-containing protein</fullName>
    </recommendedName>
</protein>
<proteinExistence type="predicted"/>
<evidence type="ECO:0000313" key="4">
    <source>
        <dbReference type="EMBL" id="EGD80231.1"/>
    </source>
</evidence>
<feature type="signal peptide" evidence="3">
    <location>
        <begin position="1"/>
        <end position="24"/>
    </location>
</feature>
<reference evidence="4" key="1">
    <citation type="submission" date="2009-08" db="EMBL/GenBank/DDBJ databases">
        <title>Annotation of Salpingoeca rosetta.</title>
        <authorList>
            <consortium name="The Broad Institute Genome Sequencing Platform"/>
            <person name="Russ C."/>
            <person name="Cuomo C."/>
            <person name="Burger G."/>
            <person name="Gray M.W."/>
            <person name="Holland P.W.H."/>
            <person name="King N."/>
            <person name="Lang F.B.F."/>
            <person name="Roger A.J."/>
            <person name="Ruiz-Trillo I."/>
            <person name="Young S.K."/>
            <person name="Zeng Q."/>
            <person name="Gargeya S."/>
            <person name="Alvarado L."/>
            <person name="Berlin A."/>
            <person name="Chapman S.B."/>
            <person name="Chen Z."/>
            <person name="Freedman E."/>
            <person name="Gellesch M."/>
            <person name="Goldberg J."/>
            <person name="Griggs A."/>
            <person name="Gujja S."/>
            <person name="Heilman E."/>
            <person name="Heiman D."/>
            <person name="Howarth C."/>
            <person name="Mehta T."/>
            <person name="Neiman D."/>
            <person name="Pearson M."/>
            <person name="Roberts A."/>
            <person name="Saif S."/>
            <person name="Shea T."/>
            <person name="Shenoy N."/>
            <person name="Sisk P."/>
            <person name="Stolte C."/>
            <person name="Sykes S."/>
            <person name="White J."/>
            <person name="Yandava C."/>
            <person name="Haas B."/>
            <person name="Nusbaum C."/>
            <person name="Birren B."/>
        </authorList>
    </citation>
    <scope>NUCLEOTIDE SEQUENCE [LARGE SCALE GENOMIC DNA]</scope>
    <source>
        <strain evidence="4">ATCC 50818</strain>
    </source>
</reference>